<keyword evidence="2" id="KW-1185">Reference proteome</keyword>
<name>B0Y2K3_ASPFC</name>
<reference evidence="1 2" key="1">
    <citation type="journal article" date="2008" name="PLoS Genet.">
        <title>Genomic islands in the pathogenic filamentous fungus Aspergillus fumigatus.</title>
        <authorList>
            <person name="Fedorova N.D."/>
            <person name="Khaldi N."/>
            <person name="Joardar V.S."/>
            <person name="Maiti R."/>
            <person name="Amedeo P."/>
            <person name="Anderson M.J."/>
            <person name="Crabtree J."/>
            <person name="Silva J.C."/>
            <person name="Badger J.H."/>
            <person name="Albarraq A."/>
            <person name="Angiuoli S."/>
            <person name="Bussey H."/>
            <person name="Bowyer P."/>
            <person name="Cotty P.J."/>
            <person name="Dyer P.S."/>
            <person name="Egan A."/>
            <person name="Galens K."/>
            <person name="Fraser-Liggett C.M."/>
            <person name="Haas B.J."/>
            <person name="Inman J.M."/>
            <person name="Kent R."/>
            <person name="Lemieux S."/>
            <person name="Malavazi I."/>
            <person name="Orvis J."/>
            <person name="Roemer T."/>
            <person name="Ronning C.M."/>
            <person name="Sundaram J.P."/>
            <person name="Sutton G."/>
            <person name="Turner G."/>
            <person name="Venter J.C."/>
            <person name="White O.R."/>
            <person name="Whitty B.R."/>
            <person name="Youngman P."/>
            <person name="Wolfe K.H."/>
            <person name="Goldman G.H."/>
            <person name="Wortman J.R."/>
            <person name="Jiang B."/>
            <person name="Denning D.W."/>
            <person name="Nierman W.C."/>
        </authorList>
    </citation>
    <scope>NUCLEOTIDE SEQUENCE [LARGE SCALE GENOMIC DNA]</scope>
    <source>
        <strain evidence="2">CBS 144.89 / FGSC A1163 / CEA10</strain>
    </source>
</reference>
<dbReference type="HOGENOM" id="CLU_2867254_0_0_1"/>
<proteinExistence type="predicted"/>
<dbReference type="AlphaFoldDB" id="B0Y2K3"/>
<sequence length="64" mass="7074">MNEAHLHLGDSGDQLGDWVLPESPGQDCHYRGVGIAGIRVMCHLMPQAQLSCRSSFISMIRCFT</sequence>
<evidence type="ECO:0000313" key="2">
    <source>
        <dbReference type="Proteomes" id="UP000001699"/>
    </source>
</evidence>
<evidence type="ECO:0000313" key="1">
    <source>
        <dbReference type="EMBL" id="EDP52174.1"/>
    </source>
</evidence>
<organism evidence="1 2">
    <name type="scientific">Aspergillus fumigatus (strain CBS 144.89 / FGSC A1163 / CEA10)</name>
    <name type="common">Neosartorya fumigata</name>
    <dbReference type="NCBI Taxonomy" id="451804"/>
    <lineage>
        <taxon>Eukaryota</taxon>
        <taxon>Fungi</taxon>
        <taxon>Dikarya</taxon>
        <taxon>Ascomycota</taxon>
        <taxon>Pezizomycotina</taxon>
        <taxon>Eurotiomycetes</taxon>
        <taxon>Eurotiomycetidae</taxon>
        <taxon>Eurotiales</taxon>
        <taxon>Aspergillaceae</taxon>
        <taxon>Aspergillus</taxon>
        <taxon>Aspergillus subgen. Fumigati</taxon>
    </lineage>
</organism>
<accession>B0Y2K3</accession>
<protein>
    <submittedName>
        <fullName evidence="1">Uncharacterized protein</fullName>
    </submittedName>
</protein>
<dbReference type="Proteomes" id="UP000001699">
    <property type="component" value="Unassembled WGS sequence"/>
</dbReference>
<dbReference type="VEuPathDB" id="FungiDB:AFUB_062120"/>
<gene>
    <name evidence="1" type="ORF">AFUB_062120</name>
</gene>
<dbReference type="EMBL" id="DS499597">
    <property type="protein sequence ID" value="EDP52174.1"/>
    <property type="molecule type" value="Genomic_DNA"/>
</dbReference>